<dbReference type="InterPro" id="IPR027417">
    <property type="entry name" value="P-loop_NTPase"/>
</dbReference>
<keyword evidence="3" id="KW-1185">Reference proteome</keyword>
<feature type="domain" description="Endonuclease GajA/Old nuclease/RecF-like AAA" evidence="1">
    <location>
        <begin position="1"/>
        <end position="505"/>
    </location>
</feature>
<proteinExistence type="predicted"/>
<comment type="caution">
    <text evidence="2">The sequence shown here is derived from an EMBL/GenBank/DDBJ whole genome shotgun (WGS) entry which is preliminary data.</text>
</comment>
<evidence type="ECO:0000313" key="3">
    <source>
        <dbReference type="Proteomes" id="UP000664628"/>
    </source>
</evidence>
<dbReference type="Pfam" id="PF13175">
    <property type="entry name" value="AAA_15"/>
    <property type="match status" value="1"/>
</dbReference>
<dbReference type="RefSeq" id="WP_207332939.1">
    <property type="nucleotide sequence ID" value="NZ_JAFMYW010000017.1"/>
</dbReference>
<name>A0ABS3JSJ3_9BACT</name>
<dbReference type="EMBL" id="JAFMYW010000017">
    <property type="protein sequence ID" value="MBO0952987.1"/>
    <property type="molecule type" value="Genomic_DNA"/>
</dbReference>
<gene>
    <name evidence="2" type="ORF">J2I46_30720</name>
</gene>
<dbReference type="InterPro" id="IPR041685">
    <property type="entry name" value="AAA_GajA/Old/RecF-like"/>
</dbReference>
<dbReference type="Gene3D" id="3.40.50.300">
    <property type="entry name" value="P-loop containing nucleotide triphosphate hydrolases"/>
    <property type="match status" value="1"/>
</dbReference>
<dbReference type="PANTHER" id="PTHR43581:SF2">
    <property type="entry name" value="EXCINUCLEASE ATPASE SUBUNIT"/>
    <property type="match status" value="1"/>
</dbReference>
<reference evidence="2 3" key="1">
    <citation type="submission" date="2021-03" db="EMBL/GenBank/DDBJ databases">
        <title>Fibrella sp. HMF5405 genome sequencing and assembly.</title>
        <authorList>
            <person name="Kang H."/>
            <person name="Kim H."/>
            <person name="Bae S."/>
            <person name="Joh K."/>
        </authorList>
    </citation>
    <scope>NUCLEOTIDE SEQUENCE [LARGE SCALE GENOMIC DNA]</scope>
    <source>
        <strain evidence="2 3">HMF5405</strain>
    </source>
</reference>
<dbReference type="SUPFAM" id="SSF52540">
    <property type="entry name" value="P-loop containing nucleoside triphosphate hydrolases"/>
    <property type="match status" value="1"/>
</dbReference>
<protein>
    <submittedName>
        <fullName evidence="2">AAA family ATPase</fullName>
    </submittedName>
</protein>
<dbReference type="InterPro" id="IPR051396">
    <property type="entry name" value="Bact_Antivir_Def_Nuclease"/>
</dbReference>
<sequence length="573" mass="65462">MLKRISFENYKAFDNGSIEIRPLTILLGANSVGKSSILQLLLLLQQTSEADKTYKSALKLNGGYISLGEGLNLIRNKDAKKALVLSFDFQNQDLFERLSTGLLSNYCSLILFSASYFNKIYNKPSSFIDNLLKSFGMSGKKGEKNSSLHMLLYDSGKKGNILSRLDFEELINSLSKIVVGDEFIKDDDIDYIYYQMKFGPGVINTLKNDKDEYLMVYDFLSGISKLNLNQNFNIKYSLLNTLDNTIRIKEISLTANNKFILSIEFSDDVKSSKVKFKSPFLDSSLAKSNILIDKIGKGLDPSKTIFEFLIANEERSSKDISNFTFTSIIYNITKTFVKSVQNSFSEDKINYVSPLRAHPKRYYFLDKAKINKYLDTLDGDSLTEILRENNYLKIQVNSWLSKFNLQIDVDQLKDIIHKLVVKQNSLNLDITDVGFGISQVLPVIVQGFLSSRDSLTIIEQPEIHLHPKMQADLADLFIDIVQDKKSDTGNKYNKYLLIETHSEYLLKRLRRRISEGVINNKNVAIYLIDPQKDGLGAKVKLLDVEEKGNFEWPTDFYSNELMSDTFEFLKNQH</sequence>
<organism evidence="2 3">
    <name type="scientific">Fibrella forsythiae</name>
    <dbReference type="NCBI Taxonomy" id="2817061"/>
    <lineage>
        <taxon>Bacteria</taxon>
        <taxon>Pseudomonadati</taxon>
        <taxon>Bacteroidota</taxon>
        <taxon>Cytophagia</taxon>
        <taxon>Cytophagales</taxon>
        <taxon>Spirosomataceae</taxon>
        <taxon>Fibrella</taxon>
    </lineage>
</organism>
<dbReference type="Proteomes" id="UP000664628">
    <property type="component" value="Unassembled WGS sequence"/>
</dbReference>
<evidence type="ECO:0000313" key="2">
    <source>
        <dbReference type="EMBL" id="MBO0952987.1"/>
    </source>
</evidence>
<accession>A0ABS3JSJ3</accession>
<evidence type="ECO:0000259" key="1">
    <source>
        <dbReference type="Pfam" id="PF13175"/>
    </source>
</evidence>
<dbReference type="PANTHER" id="PTHR43581">
    <property type="entry name" value="ATP/GTP PHOSPHATASE"/>
    <property type="match status" value="1"/>
</dbReference>